<feature type="domain" description="Fibronectin type III-like" evidence="6">
    <location>
        <begin position="715"/>
        <end position="786"/>
    </location>
</feature>
<dbReference type="Gene3D" id="2.60.40.10">
    <property type="entry name" value="Immunoglobulins"/>
    <property type="match status" value="1"/>
</dbReference>
<dbReference type="PANTHER" id="PTHR42721">
    <property type="entry name" value="SUGAR HYDROLASE-RELATED"/>
    <property type="match status" value="1"/>
</dbReference>
<keyword evidence="5" id="KW-0472">Membrane</keyword>
<dbReference type="PRINTS" id="PR00133">
    <property type="entry name" value="GLHYDRLASE3"/>
</dbReference>
<dbReference type="Proteomes" id="UP001497444">
    <property type="component" value="Chromosome 5"/>
</dbReference>
<evidence type="ECO:0000313" key="7">
    <source>
        <dbReference type="EMBL" id="CAK9273468.1"/>
    </source>
</evidence>
<dbReference type="PANTHER" id="PTHR42721:SF3">
    <property type="entry name" value="BETA-D-XYLOSIDASE 5-RELATED"/>
    <property type="match status" value="1"/>
</dbReference>
<keyword evidence="4" id="KW-0326">Glycosidase</keyword>
<evidence type="ECO:0000259" key="6">
    <source>
        <dbReference type="SMART" id="SM01217"/>
    </source>
</evidence>
<dbReference type="InterPro" id="IPR017853">
    <property type="entry name" value="GH"/>
</dbReference>
<dbReference type="InterPro" id="IPR001764">
    <property type="entry name" value="Glyco_hydro_3_N"/>
</dbReference>
<dbReference type="Gene3D" id="3.20.20.300">
    <property type="entry name" value="Glycoside hydrolase, family 3, N-terminal domain"/>
    <property type="match status" value="1"/>
</dbReference>
<keyword evidence="8" id="KW-1185">Reference proteome</keyword>
<evidence type="ECO:0000256" key="2">
    <source>
        <dbReference type="ARBA" id="ARBA00022729"/>
    </source>
</evidence>
<dbReference type="InterPro" id="IPR044993">
    <property type="entry name" value="BXL"/>
</dbReference>
<dbReference type="InterPro" id="IPR002772">
    <property type="entry name" value="Glyco_hydro_3_C"/>
</dbReference>
<dbReference type="Gene3D" id="3.40.50.1700">
    <property type="entry name" value="Glycoside hydrolase family 3 C-terminal domain"/>
    <property type="match status" value="1"/>
</dbReference>
<dbReference type="Pfam" id="PF14310">
    <property type="entry name" value="Fn3-like"/>
    <property type="match status" value="1"/>
</dbReference>
<dbReference type="SUPFAM" id="SSF51445">
    <property type="entry name" value="(Trans)glycosidases"/>
    <property type="match status" value="1"/>
</dbReference>
<gene>
    <name evidence="7" type="ORF">CSSPJE1EN1_LOCUS18946</name>
</gene>
<evidence type="ECO:0000256" key="4">
    <source>
        <dbReference type="ARBA" id="ARBA00023295"/>
    </source>
</evidence>
<keyword evidence="5" id="KW-0812">Transmembrane</keyword>
<reference evidence="7" key="1">
    <citation type="submission" date="2024-02" db="EMBL/GenBank/DDBJ databases">
        <authorList>
            <consortium name="ELIXIR-Norway"/>
            <consortium name="Elixir Norway"/>
        </authorList>
    </citation>
    <scope>NUCLEOTIDE SEQUENCE</scope>
</reference>
<evidence type="ECO:0000256" key="3">
    <source>
        <dbReference type="ARBA" id="ARBA00022801"/>
    </source>
</evidence>
<accession>A0ABP0X2Z2</accession>
<keyword evidence="3" id="KW-0378">Hydrolase</keyword>
<protein>
    <recommendedName>
        <fullName evidence="6">Fibronectin type III-like domain-containing protein</fullName>
    </recommendedName>
</protein>
<keyword evidence="2" id="KW-0732">Signal</keyword>
<dbReference type="InterPro" id="IPR026891">
    <property type="entry name" value="Fn3-like"/>
</dbReference>
<evidence type="ECO:0000256" key="1">
    <source>
        <dbReference type="ARBA" id="ARBA00005336"/>
    </source>
</evidence>
<sequence>MAVKSRALLPEMCAVFFGVRFLVICVVLLCVSQPQQYACDPKGNPVLRGFPFCDTSLTDAERVEDLISRLTVQEKITQLVSTAFNVSRLGIPAYEWWGEGLHGVAISPSVDFGGDVAAATSFPQPILTAGSFNTALWNSIGQVVSTEGRAMYNQGRSGLSYWSPNINIVRDPRWGRTQETPGEDPKLTSTYAVYFVKGLQEGHYDGSQIHTAGGPKRIKVSACCKHFTAHDLDSWKGYDRNYFDAKVSLQDLEDTYNPPFKSCVKEGQSSSLMCSYNRLNGIPMCTHYELLTLTVRNIWGFNGYIVSDCDAVALIHEYIHYAPTPEDAVSYVLLAGMDLNCGTTVLYHAQAALDKGLIWEELINMHLRNLFSVRMRLGMFDGDPETLPFGSLGPSDVCTTGHQNLALEAAQQSIVLLKNDRSTLPWNKTKKFKLAVIGPHGNATQEMLGNYEGIPCKFTSPLDGIKALLGGNGQSVIYAPGCADATCRDGNLFPSAVTAASEADAVVLFVGLSQAQESEGRDRESLRLPGKQEELISTVLDAVKGCPVVLVILSGGPVDVSFANDDERVGGILWAGYPGQAGGQAIAEIIFGDVNPGGQLALSWYHENYTQMDMSNMQMRPDLSAGYQGRTYRFFMGSPIWEFGYGLSYSKFSHAIVEAPSTLTAPTLHQQLCHKDVSNSLKTVQCSKEDKDACEDLYFKVRVRVKNEGPMDGSHSVLLFSKSPLAGSNGTPLKQLLGFQRVQLESGSEEEVIFQVSFCIDLGTVKADGVQTLDIGTHTIIAGTAHHPIIIEVAHSDHEQS</sequence>
<keyword evidence="5" id="KW-1133">Transmembrane helix</keyword>
<proteinExistence type="inferred from homology"/>
<dbReference type="Pfam" id="PF00933">
    <property type="entry name" value="Glyco_hydro_3"/>
    <property type="match status" value="1"/>
</dbReference>
<organism evidence="7 8">
    <name type="scientific">Sphagnum jensenii</name>
    <dbReference type="NCBI Taxonomy" id="128206"/>
    <lineage>
        <taxon>Eukaryota</taxon>
        <taxon>Viridiplantae</taxon>
        <taxon>Streptophyta</taxon>
        <taxon>Embryophyta</taxon>
        <taxon>Bryophyta</taxon>
        <taxon>Sphagnophytina</taxon>
        <taxon>Sphagnopsida</taxon>
        <taxon>Sphagnales</taxon>
        <taxon>Sphagnaceae</taxon>
        <taxon>Sphagnum</taxon>
    </lineage>
</organism>
<dbReference type="InterPro" id="IPR036881">
    <property type="entry name" value="Glyco_hydro_3_C_sf"/>
</dbReference>
<name>A0ABP0X2Z2_9BRYO</name>
<evidence type="ECO:0000313" key="8">
    <source>
        <dbReference type="Proteomes" id="UP001497444"/>
    </source>
</evidence>
<dbReference type="Pfam" id="PF01915">
    <property type="entry name" value="Glyco_hydro_3_C"/>
    <property type="match status" value="1"/>
</dbReference>
<dbReference type="SMART" id="SM01217">
    <property type="entry name" value="Fn3_like"/>
    <property type="match status" value="1"/>
</dbReference>
<dbReference type="SUPFAM" id="SSF52279">
    <property type="entry name" value="Beta-D-glucan exohydrolase, C-terminal domain"/>
    <property type="match status" value="1"/>
</dbReference>
<dbReference type="InterPro" id="IPR013783">
    <property type="entry name" value="Ig-like_fold"/>
</dbReference>
<feature type="transmembrane region" description="Helical" evidence="5">
    <location>
        <begin position="12"/>
        <end position="29"/>
    </location>
</feature>
<comment type="similarity">
    <text evidence="1">Belongs to the glycosyl hydrolase 3 family.</text>
</comment>
<dbReference type="InterPro" id="IPR036962">
    <property type="entry name" value="Glyco_hydro_3_N_sf"/>
</dbReference>
<dbReference type="EMBL" id="OZ020100">
    <property type="protein sequence ID" value="CAK9273468.1"/>
    <property type="molecule type" value="Genomic_DNA"/>
</dbReference>
<evidence type="ECO:0000256" key="5">
    <source>
        <dbReference type="SAM" id="Phobius"/>
    </source>
</evidence>